<keyword evidence="2" id="KW-1185">Reference proteome</keyword>
<dbReference type="SUPFAM" id="SSF55961">
    <property type="entry name" value="Bet v1-like"/>
    <property type="match status" value="1"/>
</dbReference>
<dbReference type="Proteomes" id="UP000321805">
    <property type="component" value="Chromosome"/>
</dbReference>
<dbReference type="RefSeq" id="WP_146921644.1">
    <property type="nucleotide sequence ID" value="NZ_CP042430.1"/>
</dbReference>
<sequence length="145" mass="16045">MQRVHVVQDFPQSVQELFAHLSEQENLEPLFGARIRRLSDGTDGTRNGAGASRELKVGPLPGFVETNVEVVPDQLIRYRITRGGILKHHEGVMRFTPQGTGSRLDYTIDFDGKLPGIGPLVQAMLTRNVTNGLRRYARQGVPPAS</sequence>
<dbReference type="AlphaFoldDB" id="A0A5B8U8N0"/>
<dbReference type="Pfam" id="PF10604">
    <property type="entry name" value="Polyketide_cyc2"/>
    <property type="match status" value="1"/>
</dbReference>
<evidence type="ECO:0000313" key="1">
    <source>
        <dbReference type="EMBL" id="QEC49281.1"/>
    </source>
</evidence>
<evidence type="ECO:0000313" key="2">
    <source>
        <dbReference type="Proteomes" id="UP000321805"/>
    </source>
</evidence>
<accession>A0A5B8U8N0</accession>
<dbReference type="InterPro" id="IPR019587">
    <property type="entry name" value="Polyketide_cyclase/dehydratase"/>
</dbReference>
<name>A0A5B8U8N0_9ACTN</name>
<dbReference type="Gene3D" id="3.30.530.20">
    <property type="match status" value="1"/>
</dbReference>
<dbReference type="EMBL" id="CP042430">
    <property type="protein sequence ID" value="QEC49281.1"/>
    <property type="molecule type" value="Genomic_DNA"/>
</dbReference>
<dbReference type="OrthoDB" id="4459835at2"/>
<dbReference type="CDD" id="cd07821">
    <property type="entry name" value="PYR_PYL_RCAR_like"/>
    <property type="match status" value="1"/>
</dbReference>
<proteinExistence type="predicted"/>
<dbReference type="InterPro" id="IPR023393">
    <property type="entry name" value="START-like_dom_sf"/>
</dbReference>
<dbReference type="KEGG" id="bsol:FSW04_17980"/>
<reference evidence="1 2" key="1">
    <citation type="journal article" date="2018" name="J. Microbiol.">
        <title>Baekduia soli gen. nov., sp. nov., a novel bacterium isolated from the soil of Baekdu Mountain and proposal of a novel family name, Baekduiaceae fam. nov.</title>
        <authorList>
            <person name="An D.S."/>
            <person name="Siddiqi M.Z."/>
            <person name="Kim K.H."/>
            <person name="Yu H.S."/>
            <person name="Im W.T."/>
        </authorList>
    </citation>
    <scope>NUCLEOTIDE SEQUENCE [LARGE SCALE GENOMIC DNA]</scope>
    <source>
        <strain evidence="1 2">BR7-21</strain>
    </source>
</reference>
<gene>
    <name evidence="1" type="ORF">FSW04_17980</name>
</gene>
<organism evidence="1 2">
    <name type="scientific">Baekduia soli</name>
    <dbReference type="NCBI Taxonomy" id="496014"/>
    <lineage>
        <taxon>Bacteria</taxon>
        <taxon>Bacillati</taxon>
        <taxon>Actinomycetota</taxon>
        <taxon>Thermoleophilia</taxon>
        <taxon>Solirubrobacterales</taxon>
        <taxon>Baekduiaceae</taxon>
        <taxon>Baekduia</taxon>
    </lineage>
</organism>
<protein>
    <submittedName>
        <fullName evidence="1">SRPBCC family protein</fullName>
    </submittedName>
</protein>